<feature type="compositionally biased region" description="Basic and acidic residues" evidence="1">
    <location>
        <begin position="77"/>
        <end position="86"/>
    </location>
</feature>
<evidence type="ECO:0000313" key="2">
    <source>
        <dbReference type="EMBL" id="EGG16328.1"/>
    </source>
</evidence>
<proteinExistence type="predicted"/>
<dbReference type="Proteomes" id="UP000007797">
    <property type="component" value="Unassembled WGS sequence"/>
</dbReference>
<feature type="region of interest" description="Disordered" evidence="1">
    <location>
        <begin position="77"/>
        <end position="102"/>
    </location>
</feature>
<dbReference type="EMBL" id="GL883024">
    <property type="protein sequence ID" value="EGG16328.1"/>
    <property type="molecule type" value="Genomic_DNA"/>
</dbReference>
<dbReference type="KEGG" id="dfa:DFA_09358"/>
<protein>
    <submittedName>
        <fullName evidence="2">Uncharacterized protein</fullName>
    </submittedName>
</protein>
<name>F4Q7E6_CACFS</name>
<keyword evidence="3" id="KW-1185">Reference proteome</keyword>
<reference evidence="3" key="1">
    <citation type="journal article" date="2011" name="Genome Res.">
        <title>Phylogeny-wide analysis of social amoeba genomes highlights ancient origins for complex intercellular communication.</title>
        <authorList>
            <person name="Heidel A.J."/>
            <person name="Lawal H.M."/>
            <person name="Felder M."/>
            <person name="Schilde C."/>
            <person name="Helps N.R."/>
            <person name="Tunggal B."/>
            <person name="Rivero F."/>
            <person name="John U."/>
            <person name="Schleicher M."/>
            <person name="Eichinger L."/>
            <person name="Platzer M."/>
            <person name="Noegel A.A."/>
            <person name="Schaap P."/>
            <person name="Gloeckner G."/>
        </authorList>
    </citation>
    <scope>NUCLEOTIDE SEQUENCE [LARGE SCALE GENOMIC DNA]</scope>
    <source>
        <strain evidence="3">SH3</strain>
    </source>
</reference>
<sequence length="159" mass="18332">MDQLVFNQLIYLKFKIKNPSSRKKTHTIFMKEEIDDQSTLPSRGKQIALERPLRIFCPATPPSPSTTPTNCEKRKLDEIHNEEDGNKSNSDYVSSHDYESGKSLGNKETMVLLRKQNSPCDIKWESMYYPVCKSWFNKDTSAAKNILLLGICQFIKPKK</sequence>
<evidence type="ECO:0000256" key="1">
    <source>
        <dbReference type="SAM" id="MobiDB-lite"/>
    </source>
</evidence>
<evidence type="ECO:0000313" key="3">
    <source>
        <dbReference type="Proteomes" id="UP000007797"/>
    </source>
</evidence>
<dbReference type="AlphaFoldDB" id="F4Q7E6"/>
<gene>
    <name evidence="2" type="ORF">DFA_09358</name>
</gene>
<organism evidence="2 3">
    <name type="scientific">Cavenderia fasciculata</name>
    <name type="common">Slime mold</name>
    <name type="synonym">Dictyostelium fasciculatum</name>
    <dbReference type="NCBI Taxonomy" id="261658"/>
    <lineage>
        <taxon>Eukaryota</taxon>
        <taxon>Amoebozoa</taxon>
        <taxon>Evosea</taxon>
        <taxon>Eumycetozoa</taxon>
        <taxon>Dictyostelia</taxon>
        <taxon>Acytosteliales</taxon>
        <taxon>Cavenderiaceae</taxon>
        <taxon>Cavenderia</taxon>
    </lineage>
</organism>
<dbReference type="RefSeq" id="XP_004354712.1">
    <property type="nucleotide sequence ID" value="XM_004354660.1"/>
</dbReference>
<dbReference type="GeneID" id="14868416"/>
<accession>F4Q7E6</accession>